<feature type="transmembrane region" description="Helical" evidence="2">
    <location>
        <begin position="12"/>
        <end position="34"/>
    </location>
</feature>
<proteinExistence type="inferred from homology"/>
<feature type="non-terminal residue" evidence="3">
    <location>
        <position position="1"/>
    </location>
</feature>
<gene>
    <name evidence="3" type="ORF">FBUS_05406</name>
</gene>
<keyword evidence="2" id="KW-1133">Transmembrane helix</keyword>
<evidence type="ECO:0000313" key="3">
    <source>
        <dbReference type="EMBL" id="KAA0187802.1"/>
    </source>
</evidence>
<dbReference type="OrthoDB" id="6275612at2759"/>
<dbReference type="Pfam" id="PF01554">
    <property type="entry name" value="MatE"/>
    <property type="match status" value="1"/>
</dbReference>
<protein>
    <submittedName>
        <fullName evidence="3">Multidrug and toxin extrusion protein</fullName>
    </submittedName>
</protein>
<dbReference type="PANTHER" id="PTHR11206">
    <property type="entry name" value="MULTIDRUG RESISTANCE PROTEIN"/>
    <property type="match status" value="1"/>
</dbReference>
<keyword evidence="2" id="KW-0812">Transmembrane</keyword>
<organism evidence="3 4">
    <name type="scientific">Fasciolopsis buskii</name>
    <dbReference type="NCBI Taxonomy" id="27845"/>
    <lineage>
        <taxon>Eukaryota</taxon>
        <taxon>Metazoa</taxon>
        <taxon>Spiralia</taxon>
        <taxon>Lophotrochozoa</taxon>
        <taxon>Platyhelminthes</taxon>
        <taxon>Trematoda</taxon>
        <taxon>Digenea</taxon>
        <taxon>Plagiorchiida</taxon>
        <taxon>Echinostomata</taxon>
        <taxon>Echinostomatoidea</taxon>
        <taxon>Fasciolidae</taxon>
        <taxon>Fasciolopsis</taxon>
    </lineage>
</organism>
<keyword evidence="2" id="KW-0472">Membrane</keyword>
<accession>A0A8E0VH52</accession>
<keyword evidence="4" id="KW-1185">Reference proteome</keyword>
<comment type="caution">
    <text evidence="3">The sequence shown here is derived from an EMBL/GenBank/DDBJ whole genome shotgun (WGS) entry which is preliminary data.</text>
</comment>
<dbReference type="Proteomes" id="UP000728185">
    <property type="component" value="Unassembled WGS sequence"/>
</dbReference>
<evidence type="ECO:0000256" key="1">
    <source>
        <dbReference type="ARBA" id="ARBA00010199"/>
    </source>
</evidence>
<dbReference type="AlphaFoldDB" id="A0A8E0VH52"/>
<feature type="transmembrane region" description="Helical" evidence="2">
    <location>
        <begin position="54"/>
        <end position="75"/>
    </location>
</feature>
<sequence>VLSERELAAQAIIYNIESLCYTLLPLGIGSAASIRVGHFLGAQSAIGPRSVTSVSLIVMCLLATPTIVIFATLRFRIPRIFARDENVVQTAASLFPFLAVFQFLDGIGTMKRVNPISTDPHIWSHYGIIGVDSGREPSVTTSHLKESIVQIMETELANCQVDRKKPELDRKSGSGYRTRAIRHGWHILFTITVLSFFTACLLCRLLIRWSNYFGFYCVYNNGTYLHFHSECELDRFRNASIYEANCTAVIP</sequence>
<dbReference type="GO" id="GO:0015297">
    <property type="term" value="F:antiporter activity"/>
    <property type="evidence" value="ECO:0007669"/>
    <property type="project" value="InterPro"/>
</dbReference>
<dbReference type="GO" id="GO:0016020">
    <property type="term" value="C:membrane"/>
    <property type="evidence" value="ECO:0007669"/>
    <property type="project" value="InterPro"/>
</dbReference>
<dbReference type="GO" id="GO:0042910">
    <property type="term" value="F:xenobiotic transmembrane transporter activity"/>
    <property type="evidence" value="ECO:0007669"/>
    <property type="project" value="InterPro"/>
</dbReference>
<dbReference type="EMBL" id="LUCM01008868">
    <property type="protein sequence ID" value="KAA0187802.1"/>
    <property type="molecule type" value="Genomic_DNA"/>
</dbReference>
<reference evidence="3" key="1">
    <citation type="submission" date="2019-05" db="EMBL/GenBank/DDBJ databases">
        <title>Annotation for the trematode Fasciolopsis buski.</title>
        <authorList>
            <person name="Choi Y.-J."/>
        </authorList>
    </citation>
    <scope>NUCLEOTIDE SEQUENCE</scope>
    <source>
        <strain evidence="3">HT</strain>
        <tissue evidence="3">Whole worm</tissue>
    </source>
</reference>
<evidence type="ECO:0000313" key="4">
    <source>
        <dbReference type="Proteomes" id="UP000728185"/>
    </source>
</evidence>
<evidence type="ECO:0000256" key="2">
    <source>
        <dbReference type="SAM" id="Phobius"/>
    </source>
</evidence>
<name>A0A8E0VH52_9TREM</name>
<feature type="transmembrane region" description="Helical" evidence="2">
    <location>
        <begin position="185"/>
        <end position="207"/>
    </location>
</feature>
<comment type="similarity">
    <text evidence="1">Belongs to the multi antimicrobial extrusion (MATE) (TC 2.A.66.1) family.</text>
</comment>
<dbReference type="InterPro" id="IPR002528">
    <property type="entry name" value="MATE_fam"/>
</dbReference>